<name>A0A1M5MU59_9GAMM</name>
<dbReference type="AlphaFoldDB" id="A0A1M5MU59"/>
<organism evidence="1 2">
    <name type="scientific">Stutzerimonas xanthomarina DSM 18231</name>
    <dbReference type="NCBI Taxonomy" id="1403346"/>
    <lineage>
        <taxon>Bacteria</taxon>
        <taxon>Pseudomonadati</taxon>
        <taxon>Pseudomonadota</taxon>
        <taxon>Gammaproteobacteria</taxon>
        <taxon>Pseudomonadales</taxon>
        <taxon>Pseudomonadaceae</taxon>
        <taxon>Stutzerimonas</taxon>
    </lineage>
</organism>
<evidence type="ECO:0000313" key="2">
    <source>
        <dbReference type="Proteomes" id="UP000184000"/>
    </source>
</evidence>
<dbReference type="EMBL" id="FQXA01000002">
    <property type="protein sequence ID" value="SHG80333.1"/>
    <property type="molecule type" value="Genomic_DNA"/>
</dbReference>
<reference evidence="1 2" key="1">
    <citation type="submission" date="2016-11" db="EMBL/GenBank/DDBJ databases">
        <authorList>
            <person name="Jaros S."/>
            <person name="Januszkiewicz K."/>
            <person name="Wedrychowicz H."/>
        </authorList>
    </citation>
    <scope>NUCLEOTIDE SEQUENCE [LARGE SCALE GENOMIC DNA]</scope>
    <source>
        <strain evidence="1 2">DSM 18231</strain>
    </source>
</reference>
<evidence type="ECO:0000313" key="1">
    <source>
        <dbReference type="EMBL" id="SHG80333.1"/>
    </source>
</evidence>
<sequence>MALYIDANAALQGDQGASKVLGQLYRAQWDDWKTRFSPYIEQLADIAKDETYAARQGAGAAAAVNTSYANTAQGLQTQRTGMGINLTDAQKTAEQRQLSLGQAADGASAYNEAKISARDMQDQILAGGFGLSNLPTTGQQQG</sequence>
<dbReference type="Proteomes" id="UP000184000">
    <property type="component" value="Unassembled WGS sequence"/>
</dbReference>
<dbReference type="GeneID" id="98638156"/>
<proteinExistence type="predicted"/>
<protein>
    <submittedName>
        <fullName evidence="1">Uncharacterized protein</fullName>
    </submittedName>
</protein>
<gene>
    <name evidence="1" type="ORF">SAMN02744645_1467</name>
</gene>
<dbReference type="RefSeq" id="WP_073299857.1">
    <property type="nucleotide sequence ID" value="NZ_FQXA01000002.1"/>
</dbReference>
<accession>A0A1M5MU59</accession>